<proteinExistence type="predicted"/>
<evidence type="ECO:0000256" key="1">
    <source>
        <dbReference type="SAM" id="Phobius"/>
    </source>
</evidence>
<gene>
    <name evidence="2" type="ORF">LEMA_P113500.1</name>
</gene>
<evidence type="ECO:0000313" key="3">
    <source>
        <dbReference type="Proteomes" id="UP000002668"/>
    </source>
</evidence>
<protein>
    <submittedName>
        <fullName evidence="2">Predicted protein</fullName>
    </submittedName>
</protein>
<dbReference type="EMBL" id="FP929126">
    <property type="protein sequence ID" value="CBX94935.1"/>
    <property type="molecule type" value="Genomic_DNA"/>
</dbReference>
<feature type="transmembrane region" description="Helical" evidence="1">
    <location>
        <begin position="158"/>
        <end position="180"/>
    </location>
</feature>
<keyword evidence="1" id="KW-0812">Transmembrane</keyword>
<dbReference type="eggNOG" id="ENOG502RH4B">
    <property type="taxonomic scope" value="Eukaryota"/>
</dbReference>
<dbReference type="HOGENOM" id="CLU_1461564_0_0_1"/>
<dbReference type="AlphaFoldDB" id="E4ZU56"/>
<dbReference type="OrthoDB" id="3659759at2759"/>
<sequence>MSAVGAVGGTAVFNRSDSSTSGSGWVILIHEASGEEAEQRRGASQSHRLPAGFLGMAVDVAREQTRPQTVTLTVRLPKGCNIMADLSDPQPSNANPKPYRDVEYGTIDAEIPDRVDSGVEVSPIEPESGYAHRHQYRVLPPKISGHGRLIAGQRTVPYCIGVVFVTGAFAWAVLCATYIFRPGPK</sequence>
<dbReference type="Proteomes" id="UP000002668">
    <property type="component" value="Genome"/>
</dbReference>
<organism evidence="3">
    <name type="scientific">Leptosphaeria maculans (strain JN3 / isolate v23.1.3 / race Av1-4-5-6-7-8)</name>
    <name type="common">Blackleg fungus</name>
    <name type="synonym">Phoma lingam</name>
    <dbReference type="NCBI Taxonomy" id="985895"/>
    <lineage>
        <taxon>Eukaryota</taxon>
        <taxon>Fungi</taxon>
        <taxon>Dikarya</taxon>
        <taxon>Ascomycota</taxon>
        <taxon>Pezizomycotina</taxon>
        <taxon>Dothideomycetes</taxon>
        <taxon>Pleosporomycetidae</taxon>
        <taxon>Pleosporales</taxon>
        <taxon>Pleosporineae</taxon>
        <taxon>Leptosphaeriaceae</taxon>
        <taxon>Plenodomus</taxon>
        <taxon>Plenodomus lingam/Leptosphaeria maculans species complex</taxon>
    </lineage>
</organism>
<dbReference type="VEuPathDB" id="FungiDB:LEMA_P113500.1"/>
<dbReference type="InParanoid" id="E4ZU56"/>
<name>E4ZU56_LEPMJ</name>
<keyword evidence="1" id="KW-1133">Transmembrane helix</keyword>
<keyword evidence="1" id="KW-0472">Membrane</keyword>
<accession>E4ZU56</accession>
<evidence type="ECO:0000313" key="2">
    <source>
        <dbReference type="EMBL" id="CBX94935.1"/>
    </source>
</evidence>
<keyword evidence="3" id="KW-1185">Reference proteome</keyword>
<reference evidence="3" key="1">
    <citation type="journal article" date="2011" name="Nat. Commun.">
        <title>Effector diversification within compartments of the Leptosphaeria maculans genome affected by Repeat-Induced Point mutations.</title>
        <authorList>
            <person name="Rouxel T."/>
            <person name="Grandaubert J."/>
            <person name="Hane J.K."/>
            <person name="Hoede C."/>
            <person name="van de Wouw A.P."/>
            <person name="Couloux A."/>
            <person name="Dominguez V."/>
            <person name="Anthouard V."/>
            <person name="Bally P."/>
            <person name="Bourras S."/>
            <person name="Cozijnsen A.J."/>
            <person name="Ciuffetti L.M."/>
            <person name="Degrave A."/>
            <person name="Dilmaghani A."/>
            <person name="Duret L."/>
            <person name="Fudal I."/>
            <person name="Goodwin S.B."/>
            <person name="Gout L."/>
            <person name="Glaser N."/>
            <person name="Linglin J."/>
            <person name="Kema G.H.J."/>
            <person name="Lapalu N."/>
            <person name="Lawrence C.B."/>
            <person name="May K."/>
            <person name="Meyer M."/>
            <person name="Ollivier B."/>
            <person name="Poulain J."/>
            <person name="Schoch C.L."/>
            <person name="Simon A."/>
            <person name="Spatafora J.W."/>
            <person name="Stachowiak A."/>
            <person name="Turgeon B.G."/>
            <person name="Tyler B.M."/>
            <person name="Vincent D."/>
            <person name="Weissenbach J."/>
            <person name="Amselem J."/>
            <person name="Quesneville H."/>
            <person name="Oliver R.P."/>
            <person name="Wincker P."/>
            <person name="Balesdent M.-H."/>
            <person name="Howlett B.J."/>
        </authorList>
    </citation>
    <scope>NUCLEOTIDE SEQUENCE [LARGE SCALE GENOMIC DNA]</scope>
    <source>
        <strain evidence="3">JN3 / isolate v23.1.3 / race Av1-4-5-6-7-8</strain>
    </source>
</reference>